<dbReference type="EMBL" id="JASSZA010000008">
    <property type="protein sequence ID" value="KAK2104949.1"/>
    <property type="molecule type" value="Genomic_DNA"/>
</dbReference>
<evidence type="ECO:0000313" key="3">
    <source>
        <dbReference type="Proteomes" id="UP001266305"/>
    </source>
</evidence>
<sequence length="192" mass="20117">MGPPLAGGQIRPLQRHSPTWLGGSHTHCPKLSSPVQGFRAHSPSQSPGMPRGPPFRSALRALCPGCVVSSMPPTVLLKADDLPSPGTTNPANQPAVALRCGGKWWHPCSCHTDATSVDDTQAHGSLNSAPSCPKQDPSSFYGRPFRDQDADLLPFTPRAVGLPEQVTHTGKCQGVASCLNAASPMQSLLNSG</sequence>
<accession>A0ABQ9V7N0</accession>
<protein>
    <submittedName>
        <fullName evidence="2">Uncharacterized protein</fullName>
    </submittedName>
</protein>
<organism evidence="2 3">
    <name type="scientific">Saguinus oedipus</name>
    <name type="common">Cotton-top tamarin</name>
    <name type="synonym">Oedipomidas oedipus</name>
    <dbReference type="NCBI Taxonomy" id="9490"/>
    <lineage>
        <taxon>Eukaryota</taxon>
        <taxon>Metazoa</taxon>
        <taxon>Chordata</taxon>
        <taxon>Craniata</taxon>
        <taxon>Vertebrata</taxon>
        <taxon>Euteleostomi</taxon>
        <taxon>Mammalia</taxon>
        <taxon>Eutheria</taxon>
        <taxon>Euarchontoglires</taxon>
        <taxon>Primates</taxon>
        <taxon>Haplorrhini</taxon>
        <taxon>Platyrrhini</taxon>
        <taxon>Cebidae</taxon>
        <taxon>Callitrichinae</taxon>
        <taxon>Saguinus</taxon>
    </lineage>
</organism>
<keyword evidence="3" id="KW-1185">Reference proteome</keyword>
<name>A0ABQ9V7N0_SAGOE</name>
<reference evidence="2 3" key="1">
    <citation type="submission" date="2023-05" db="EMBL/GenBank/DDBJ databases">
        <title>B98-5 Cell Line De Novo Hybrid Assembly: An Optical Mapping Approach.</title>
        <authorList>
            <person name="Kananen K."/>
            <person name="Auerbach J.A."/>
            <person name="Kautto E."/>
            <person name="Blachly J.S."/>
        </authorList>
    </citation>
    <scope>NUCLEOTIDE SEQUENCE [LARGE SCALE GENOMIC DNA]</scope>
    <source>
        <strain evidence="2">B95-8</strain>
        <tissue evidence="2">Cell line</tissue>
    </source>
</reference>
<dbReference type="Proteomes" id="UP001266305">
    <property type="component" value="Unassembled WGS sequence"/>
</dbReference>
<evidence type="ECO:0000313" key="2">
    <source>
        <dbReference type="EMBL" id="KAK2104949.1"/>
    </source>
</evidence>
<proteinExistence type="predicted"/>
<feature type="region of interest" description="Disordered" evidence="1">
    <location>
        <begin position="1"/>
        <end position="55"/>
    </location>
</feature>
<gene>
    <name evidence="2" type="ORF">P7K49_018805</name>
</gene>
<evidence type="ECO:0000256" key="1">
    <source>
        <dbReference type="SAM" id="MobiDB-lite"/>
    </source>
</evidence>
<comment type="caution">
    <text evidence="2">The sequence shown here is derived from an EMBL/GenBank/DDBJ whole genome shotgun (WGS) entry which is preliminary data.</text>
</comment>